<dbReference type="NCBIfam" id="NF003915">
    <property type="entry name" value="PRK05441.1"/>
    <property type="match status" value="1"/>
</dbReference>
<organism evidence="5 6">
    <name type="scientific">Thalassococcus profundi</name>
    <dbReference type="NCBI Taxonomy" id="2282382"/>
    <lineage>
        <taxon>Bacteria</taxon>
        <taxon>Pseudomonadati</taxon>
        <taxon>Pseudomonadota</taxon>
        <taxon>Alphaproteobacteria</taxon>
        <taxon>Rhodobacterales</taxon>
        <taxon>Roseobacteraceae</taxon>
        <taxon>Thalassococcus</taxon>
    </lineage>
</organism>
<gene>
    <name evidence="5" type="ORF">DU478_16735</name>
</gene>
<dbReference type="AlphaFoldDB" id="A0A369TIA2"/>
<comment type="caution">
    <text evidence="5">The sequence shown here is derived from an EMBL/GenBank/DDBJ whole genome shotgun (WGS) entry which is preliminary data.</text>
</comment>
<proteinExistence type="predicted"/>
<dbReference type="GO" id="GO:0009254">
    <property type="term" value="P:peptidoglycan turnover"/>
    <property type="evidence" value="ECO:0007669"/>
    <property type="project" value="TreeGrafter"/>
</dbReference>
<dbReference type="PANTHER" id="PTHR10088">
    <property type="entry name" value="GLUCOKINASE REGULATORY PROTEIN"/>
    <property type="match status" value="1"/>
</dbReference>
<feature type="region of interest" description="Disordered" evidence="3">
    <location>
        <begin position="1"/>
        <end position="20"/>
    </location>
</feature>
<dbReference type="InterPro" id="IPR001347">
    <property type="entry name" value="SIS_dom"/>
</dbReference>
<feature type="domain" description="SIS" evidence="4">
    <location>
        <begin position="61"/>
        <end position="222"/>
    </location>
</feature>
<sequence>MVWESRRDSPVTRHDHNAHSDLPIDAMAPDAALSAMLRAQVLALDSVTPALPQFARAAALLAEVLGQGGTVHYAAAGSSGLMALADACELPGTFGIAQAQVRIHMAGGVPSGGVMPGDTEDDAAEAQCAARHLRAGDLAIVLSASGTTPYAMAFAEAARAAGARIVAIANVAGAPLLAQADVAIALETGPEILAGSTRLGAGTAQKVALNMISTQAGILLGHVHDGLMVNLKPDNIKLRRRAVQIVARVARVADPAAQAALEATGFDTKPAVLVAAGADLGAARALLAEHKGRLGACLAALAEKPII</sequence>
<dbReference type="Pfam" id="PF01380">
    <property type="entry name" value="SIS"/>
    <property type="match status" value="1"/>
</dbReference>
<name>A0A369TIA2_9RHOB</name>
<evidence type="ECO:0000313" key="6">
    <source>
        <dbReference type="Proteomes" id="UP000253977"/>
    </source>
</evidence>
<dbReference type="GO" id="GO:0097367">
    <property type="term" value="F:carbohydrate derivative binding"/>
    <property type="evidence" value="ECO:0007669"/>
    <property type="project" value="InterPro"/>
</dbReference>
<keyword evidence="2" id="KW-0119">Carbohydrate metabolism</keyword>
<dbReference type="InterPro" id="IPR005488">
    <property type="entry name" value="Etherase_MurQ"/>
</dbReference>
<dbReference type="InterPro" id="IPR046348">
    <property type="entry name" value="SIS_dom_sf"/>
</dbReference>
<dbReference type="CDD" id="cd05007">
    <property type="entry name" value="SIS_Etherase"/>
    <property type="match status" value="1"/>
</dbReference>
<dbReference type="GO" id="GO:0046348">
    <property type="term" value="P:amino sugar catabolic process"/>
    <property type="evidence" value="ECO:0007669"/>
    <property type="project" value="InterPro"/>
</dbReference>
<dbReference type="EC" id="4.2.1.126" evidence="5"/>
<dbReference type="InterPro" id="IPR040190">
    <property type="entry name" value="MURQ/GCKR"/>
</dbReference>
<evidence type="ECO:0000256" key="3">
    <source>
        <dbReference type="SAM" id="MobiDB-lite"/>
    </source>
</evidence>
<reference evidence="5 6" key="1">
    <citation type="submission" date="2018-07" db="EMBL/GenBank/DDBJ databases">
        <title>Thalassococcus profundi sp. nov., a marine bacterium isolated from deep seawater of Okinawa Trough.</title>
        <authorList>
            <person name="Yu M."/>
        </authorList>
    </citation>
    <scope>NUCLEOTIDE SEQUENCE [LARGE SCALE GENOMIC DNA]</scope>
    <source>
        <strain evidence="5 6">WRAS1</strain>
    </source>
</reference>
<dbReference type="EMBL" id="QPMK01000015">
    <property type="protein sequence ID" value="RDD65079.1"/>
    <property type="molecule type" value="Genomic_DNA"/>
</dbReference>
<dbReference type="SUPFAM" id="SSF53697">
    <property type="entry name" value="SIS domain"/>
    <property type="match status" value="1"/>
</dbReference>
<protein>
    <submittedName>
        <fullName evidence="5">N-acetylmuramic acid 6-phosphate etherase</fullName>
        <ecNumber evidence="5">4.2.1.126</ecNumber>
    </submittedName>
</protein>
<keyword evidence="1 5" id="KW-0456">Lyase</keyword>
<dbReference type="Gene3D" id="1.10.8.1080">
    <property type="match status" value="1"/>
</dbReference>
<dbReference type="Proteomes" id="UP000253977">
    <property type="component" value="Unassembled WGS sequence"/>
</dbReference>
<dbReference type="PANTHER" id="PTHR10088:SF4">
    <property type="entry name" value="GLUCOKINASE REGULATORY PROTEIN"/>
    <property type="match status" value="1"/>
</dbReference>
<feature type="compositionally biased region" description="Basic and acidic residues" evidence="3">
    <location>
        <begin position="1"/>
        <end position="19"/>
    </location>
</feature>
<evidence type="ECO:0000256" key="1">
    <source>
        <dbReference type="ARBA" id="ARBA00023239"/>
    </source>
</evidence>
<dbReference type="OrthoDB" id="9813395at2"/>
<evidence type="ECO:0000259" key="4">
    <source>
        <dbReference type="PROSITE" id="PS51464"/>
    </source>
</evidence>
<keyword evidence="6" id="KW-1185">Reference proteome</keyword>
<accession>A0A369TIA2</accession>
<evidence type="ECO:0000313" key="5">
    <source>
        <dbReference type="EMBL" id="RDD65079.1"/>
    </source>
</evidence>
<dbReference type="PROSITE" id="PS51464">
    <property type="entry name" value="SIS"/>
    <property type="match status" value="1"/>
</dbReference>
<dbReference type="GO" id="GO:0016803">
    <property type="term" value="F:ether hydrolase activity"/>
    <property type="evidence" value="ECO:0007669"/>
    <property type="project" value="TreeGrafter"/>
</dbReference>
<dbReference type="Gene3D" id="3.40.50.10490">
    <property type="entry name" value="Glucose-6-phosphate isomerase like protein, domain 1"/>
    <property type="match status" value="1"/>
</dbReference>
<evidence type="ECO:0000256" key="2">
    <source>
        <dbReference type="ARBA" id="ARBA00023277"/>
    </source>
</evidence>
<dbReference type="GO" id="GO:0016835">
    <property type="term" value="F:carbon-oxygen lyase activity"/>
    <property type="evidence" value="ECO:0007669"/>
    <property type="project" value="InterPro"/>
</dbReference>